<dbReference type="InterPro" id="IPR036412">
    <property type="entry name" value="HAD-like_sf"/>
</dbReference>
<feature type="region of interest" description="Disordered" evidence="5">
    <location>
        <begin position="191"/>
        <end position="269"/>
    </location>
</feature>
<keyword evidence="8" id="KW-1185">Reference proteome</keyword>
<evidence type="ECO:0000256" key="5">
    <source>
        <dbReference type="SAM" id="MobiDB-lite"/>
    </source>
</evidence>
<dbReference type="SUPFAM" id="SSF56784">
    <property type="entry name" value="HAD-like"/>
    <property type="match status" value="1"/>
</dbReference>
<proteinExistence type="inferred from homology"/>
<feature type="compositionally biased region" description="Basic and acidic residues" evidence="5">
    <location>
        <begin position="126"/>
        <end position="135"/>
    </location>
</feature>
<dbReference type="InterPro" id="IPR026058">
    <property type="entry name" value="LIPIN"/>
</dbReference>
<name>A0AAE0GCR4_9CHLO</name>
<comment type="cofactor">
    <cofactor evidence="1">
        <name>Mg(2+)</name>
        <dbReference type="ChEBI" id="CHEBI:18420"/>
    </cofactor>
</comment>
<feature type="compositionally biased region" description="Basic and acidic residues" evidence="5">
    <location>
        <begin position="237"/>
        <end position="251"/>
    </location>
</feature>
<evidence type="ECO:0000256" key="2">
    <source>
        <dbReference type="ARBA" id="ARBA00005476"/>
    </source>
</evidence>
<evidence type="ECO:0000313" key="7">
    <source>
        <dbReference type="EMBL" id="KAK3275622.1"/>
    </source>
</evidence>
<comment type="similarity">
    <text evidence="2">Belongs to the lipin family.</text>
</comment>
<dbReference type="InterPro" id="IPR007651">
    <property type="entry name" value="Lipin_N"/>
</dbReference>
<dbReference type="SMART" id="SM00775">
    <property type="entry name" value="LNS2"/>
    <property type="match status" value="1"/>
</dbReference>
<dbReference type="PANTHER" id="PTHR12181:SF12">
    <property type="entry name" value="PHOSPHATIDATE PHOSPHATASE"/>
    <property type="match status" value="1"/>
</dbReference>
<dbReference type="AlphaFoldDB" id="A0AAE0GCR4"/>
<evidence type="ECO:0000256" key="4">
    <source>
        <dbReference type="ARBA" id="ARBA00022801"/>
    </source>
</evidence>
<gene>
    <name evidence="7" type="ORF">CYMTET_16253</name>
</gene>
<dbReference type="Pfam" id="PF16876">
    <property type="entry name" value="Lipin_mid"/>
    <property type="match status" value="1"/>
</dbReference>
<dbReference type="Pfam" id="PF04571">
    <property type="entry name" value="Lipin_N"/>
    <property type="match status" value="1"/>
</dbReference>
<dbReference type="InterPro" id="IPR013209">
    <property type="entry name" value="LNS2"/>
</dbReference>
<dbReference type="Pfam" id="PF08235">
    <property type="entry name" value="LNS2"/>
    <property type="match status" value="1"/>
</dbReference>
<dbReference type="GO" id="GO:0008195">
    <property type="term" value="F:phosphatidate phosphatase activity"/>
    <property type="evidence" value="ECO:0007669"/>
    <property type="project" value="UniProtKB-EC"/>
</dbReference>
<feature type="domain" description="LNS2/PITP" evidence="6">
    <location>
        <begin position="500"/>
        <end position="656"/>
    </location>
</feature>
<protein>
    <recommendedName>
        <fullName evidence="3">phosphatidate phosphatase</fullName>
        <ecNumber evidence="3">3.1.3.4</ecNumber>
    </recommendedName>
</protein>
<dbReference type="Proteomes" id="UP001190700">
    <property type="component" value="Unassembled WGS sequence"/>
</dbReference>
<dbReference type="InterPro" id="IPR031315">
    <property type="entry name" value="LNS2/PITP"/>
</dbReference>
<evidence type="ECO:0000313" key="8">
    <source>
        <dbReference type="Proteomes" id="UP001190700"/>
    </source>
</evidence>
<evidence type="ECO:0000256" key="3">
    <source>
        <dbReference type="ARBA" id="ARBA00012638"/>
    </source>
</evidence>
<dbReference type="InterPro" id="IPR031703">
    <property type="entry name" value="Lipin_mid"/>
</dbReference>
<reference evidence="7 8" key="1">
    <citation type="journal article" date="2015" name="Genome Biol. Evol.">
        <title>Comparative Genomics of a Bacterivorous Green Alga Reveals Evolutionary Causalities and Consequences of Phago-Mixotrophic Mode of Nutrition.</title>
        <authorList>
            <person name="Burns J.A."/>
            <person name="Paasch A."/>
            <person name="Narechania A."/>
            <person name="Kim E."/>
        </authorList>
    </citation>
    <scope>NUCLEOTIDE SEQUENCE [LARGE SCALE GENOMIC DNA]</scope>
    <source>
        <strain evidence="7 8">PLY_AMNH</strain>
    </source>
</reference>
<feature type="compositionally biased region" description="Basic and acidic residues" evidence="5">
    <location>
        <begin position="159"/>
        <end position="171"/>
    </location>
</feature>
<dbReference type="PANTHER" id="PTHR12181">
    <property type="entry name" value="LIPIN"/>
    <property type="match status" value="1"/>
</dbReference>
<feature type="compositionally biased region" description="Acidic residues" evidence="5">
    <location>
        <begin position="136"/>
        <end position="146"/>
    </location>
</feature>
<feature type="region of interest" description="Disordered" evidence="5">
    <location>
        <begin position="105"/>
        <end position="179"/>
    </location>
</feature>
<keyword evidence="4" id="KW-0378">Hydrolase</keyword>
<sequence length="717" mass="78061">MASSLASRAIGGVGSATVAITNAVVPSVGGSIDVVIVIQPDGTFRCSPFHVRFGKYQGLLKRREKAVKISVNDVEVDVSMQLSHTGEAYFVEPDDDETEAQEFEDDLAGMRSPIAGETSADDETEKDSQLDRLDSLDADMEGEPELEPSRWSWMGRWGTRKEAPPEVKDETNTPDESALTRELDALRKDMGEGEKLSDGADSDSNPRGIDVRSLISTDHDDDTPGSLSFASPPDGYLADRELPFKSVRDESNSPAGKSPTHANGGKGRFDECSTRLQVQGITSNGAGLAGEVATAQQQAGGVAPETNVELSHNAPMSLELSLCAQMLNQAECADEKQALFQRHLVSREVFLQDPKAILNSAHLVCRLNGSNCSWSEAATHLVGFLAFEITPFTPAASGSVETVAAPAPADLPTATPEFVDAESGPAEDSKVAEMQQVIAKKASSKRVPSHKRKKVPTQPELAALGLKRGRNVLKFTFYTSVWGTQEVITYAYLWNWNSKVVISDVDGTITKSDMLGHILPMVGRDWSHSGIASLFRNISCNGYEFIYLTSRAIAQANITRDYLSNLCQDGENIPEGPLLMSPDSIGTSLYREVIKKTPHEFKIGTLQTIKDLFPAEQTPFYAGFGNRPTDEMSYAAVGVPEGKIFTINPSSQVACVVNKYSKTYTLNTINTLLDQMFPPVKQESDSELPDQEGYNTWNFWKPIPCIVDIDDDELENA</sequence>
<accession>A0AAE0GCR4</accession>
<dbReference type="EC" id="3.1.3.4" evidence="3"/>
<evidence type="ECO:0000256" key="1">
    <source>
        <dbReference type="ARBA" id="ARBA00001946"/>
    </source>
</evidence>
<evidence type="ECO:0000259" key="6">
    <source>
        <dbReference type="SMART" id="SM00775"/>
    </source>
</evidence>
<organism evidence="7 8">
    <name type="scientific">Cymbomonas tetramitiformis</name>
    <dbReference type="NCBI Taxonomy" id="36881"/>
    <lineage>
        <taxon>Eukaryota</taxon>
        <taxon>Viridiplantae</taxon>
        <taxon>Chlorophyta</taxon>
        <taxon>Pyramimonadophyceae</taxon>
        <taxon>Pyramimonadales</taxon>
        <taxon>Pyramimonadaceae</taxon>
        <taxon>Cymbomonas</taxon>
    </lineage>
</organism>
<comment type="caution">
    <text evidence="7">The sequence shown here is derived from an EMBL/GenBank/DDBJ whole genome shotgun (WGS) entry which is preliminary data.</text>
</comment>
<dbReference type="EMBL" id="LGRX02007113">
    <property type="protein sequence ID" value="KAK3275622.1"/>
    <property type="molecule type" value="Genomic_DNA"/>
</dbReference>